<keyword evidence="3" id="KW-1185">Reference proteome</keyword>
<dbReference type="AlphaFoldDB" id="E2BDX0"/>
<protein>
    <recommendedName>
        <fullName evidence="1">DUF4817 domain-containing protein</fullName>
    </recommendedName>
</protein>
<dbReference type="GO" id="GO:0003676">
    <property type="term" value="F:nucleic acid binding"/>
    <property type="evidence" value="ECO:0007669"/>
    <property type="project" value="InterPro"/>
</dbReference>
<organism evidence="3">
    <name type="scientific">Harpegnathos saltator</name>
    <name type="common">Jerdon's jumping ant</name>
    <dbReference type="NCBI Taxonomy" id="610380"/>
    <lineage>
        <taxon>Eukaryota</taxon>
        <taxon>Metazoa</taxon>
        <taxon>Ecdysozoa</taxon>
        <taxon>Arthropoda</taxon>
        <taxon>Hexapoda</taxon>
        <taxon>Insecta</taxon>
        <taxon>Pterygota</taxon>
        <taxon>Neoptera</taxon>
        <taxon>Endopterygota</taxon>
        <taxon>Hymenoptera</taxon>
        <taxon>Apocrita</taxon>
        <taxon>Aculeata</taxon>
        <taxon>Formicoidea</taxon>
        <taxon>Formicidae</taxon>
        <taxon>Ponerinae</taxon>
        <taxon>Ponerini</taxon>
        <taxon>Harpegnathos</taxon>
    </lineage>
</organism>
<sequence length="259" mass="31075">IRILSETRDKYKAAERLYAERFPDRRYPTRLTIKHLVDRAESGNLKRNRRKTDNDEMKILVTIVATVTDPHTSTRKIQRQHDVPRKIANRILRTYKFHPCHIHLTQALKNEDFIRRVRFCNWAENQIRRNPLFFHHMLFSDETNFSNNGGVNRHNCHYYFERNPHWQRSEKLQRQWSVNVWAGIIGNHIIGPYLFQENLNEQNYLIVLQNQLPILSENVPLHICIRMWFMQDGAPAHRTRNVRNYLNNVFGNQWIGLGS</sequence>
<dbReference type="OMA" id="TNSANAW"/>
<dbReference type="OrthoDB" id="7699088at2759"/>
<dbReference type="InParanoid" id="E2BDX0"/>
<dbReference type="PANTHER" id="PTHR47326:SF1">
    <property type="entry name" value="HTH PSQ-TYPE DOMAIN-CONTAINING PROTEIN"/>
    <property type="match status" value="1"/>
</dbReference>
<dbReference type="Gene3D" id="3.30.420.10">
    <property type="entry name" value="Ribonuclease H-like superfamily/Ribonuclease H"/>
    <property type="match status" value="1"/>
</dbReference>
<name>E2BDX0_HARSA</name>
<accession>E2BDX0</accession>
<feature type="non-terminal residue" evidence="2">
    <location>
        <position position="1"/>
    </location>
</feature>
<dbReference type="Pfam" id="PF16087">
    <property type="entry name" value="DUF4817"/>
    <property type="match status" value="1"/>
</dbReference>
<feature type="domain" description="DUF4817" evidence="1">
    <location>
        <begin position="11"/>
        <end position="41"/>
    </location>
</feature>
<evidence type="ECO:0000313" key="3">
    <source>
        <dbReference type="Proteomes" id="UP000008237"/>
    </source>
</evidence>
<evidence type="ECO:0000259" key="1">
    <source>
        <dbReference type="Pfam" id="PF16087"/>
    </source>
</evidence>
<dbReference type="EMBL" id="GL447693">
    <property type="protein sequence ID" value="EFN86096.1"/>
    <property type="molecule type" value="Genomic_DNA"/>
</dbReference>
<dbReference type="PANTHER" id="PTHR47326">
    <property type="entry name" value="TRANSPOSABLE ELEMENT TC3 TRANSPOSASE-LIKE PROTEIN"/>
    <property type="match status" value="1"/>
</dbReference>
<feature type="non-terminal residue" evidence="2">
    <location>
        <position position="259"/>
    </location>
</feature>
<proteinExistence type="predicted"/>
<dbReference type="InterPro" id="IPR036397">
    <property type="entry name" value="RNaseH_sf"/>
</dbReference>
<gene>
    <name evidence="2" type="ORF">EAI_12555</name>
</gene>
<evidence type="ECO:0000313" key="2">
    <source>
        <dbReference type="EMBL" id="EFN86096.1"/>
    </source>
</evidence>
<dbReference type="STRING" id="610380.E2BDX0"/>
<dbReference type="Proteomes" id="UP000008237">
    <property type="component" value="Unassembled WGS sequence"/>
</dbReference>
<dbReference type="InterPro" id="IPR032135">
    <property type="entry name" value="DUF4817"/>
</dbReference>
<reference evidence="2 3" key="1">
    <citation type="journal article" date="2010" name="Science">
        <title>Genomic comparison of the ants Camponotus floridanus and Harpegnathos saltator.</title>
        <authorList>
            <person name="Bonasio R."/>
            <person name="Zhang G."/>
            <person name="Ye C."/>
            <person name="Mutti N.S."/>
            <person name="Fang X."/>
            <person name="Qin N."/>
            <person name="Donahue G."/>
            <person name="Yang P."/>
            <person name="Li Q."/>
            <person name="Li C."/>
            <person name="Zhang P."/>
            <person name="Huang Z."/>
            <person name="Berger S.L."/>
            <person name="Reinberg D."/>
            <person name="Wang J."/>
            <person name="Liebig J."/>
        </authorList>
    </citation>
    <scope>NUCLEOTIDE SEQUENCE [LARGE SCALE GENOMIC DNA]</scope>
    <source>
        <strain evidence="2 3">R22 G/1</strain>
    </source>
</reference>